<name>A0A9Q3IP77_9BASI</name>
<evidence type="ECO:0000313" key="2">
    <source>
        <dbReference type="EMBL" id="MBW0547471.1"/>
    </source>
</evidence>
<accession>A0A9Q3IP77</accession>
<dbReference type="AlphaFoldDB" id="A0A9Q3IP77"/>
<dbReference type="Proteomes" id="UP000765509">
    <property type="component" value="Unassembled WGS sequence"/>
</dbReference>
<evidence type="ECO:0000313" key="3">
    <source>
        <dbReference type="Proteomes" id="UP000765509"/>
    </source>
</evidence>
<protein>
    <submittedName>
        <fullName evidence="2">Uncharacterized protein</fullName>
    </submittedName>
</protein>
<proteinExistence type="predicted"/>
<organism evidence="2 3">
    <name type="scientific">Austropuccinia psidii MF-1</name>
    <dbReference type="NCBI Taxonomy" id="1389203"/>
    <lineage>
        <taxon>Eukaryota</taxon>
        <taxon>Fungi</taxon>
        <taxon>Dikarya</taxon>
        <taxon>Basidiomycota</taxon>
        <taxon>Pucciniomycotina</taxon>
        <taxon>Pucciniomycetes</taxon>
        <taxon>Pucciniales</taxon>
        <taxon>Sphaerophragmiaceae</taxon>
        <taxon>Austropuccinia</taxon>
    </lineage>
</organism>
<dbReference type="EMBL" id="AVOT02052566">
    <property type="protein sequence ID" value="MBW0547471.1"/>
    <property type="molecule type" value="Genomic_DNA"/>
</dbReference>
<gene>
    <name evidence="2" type="ORF">O181_087186</name>
</gene>
<reference evidence="2" key="1">
    <citation type="submission" date="2021-03" db="EMBL/GenBank/DDBJ databases">
        <title>Draft genome sequence of rust myrtle Austropuccinia psidii MF-1, a brazilian biotype.</title>
        <authorList>
            <person name="Quecine M.C."/>
            <person name="Pachon D.M.R."/>
            <person name="Bonatelli M.L."/>
            <person name="Correr F.H."/>
            <person name="Franceschini L.M."/>
            <person name="Leite T.F."/>
            <person name="Margarido G.R.A."/>
            <person name="Almeida C.A."/>
            <person name="Ferrarezi J.A."/>
            <person name="Labate C.A."/>
        </authorList>
    </citation>
    <scope>NUCLEOTIDE SEQUENCE</scope>
    <source>
        <strain evidence="2">MF-1</strain>
    </source>
</reference>
<sequence length="153" mass="17354">MTPALEKEGLVALESSRGVQRQAQRTSEKVERSQKQSSQGKMKSQLSQTLPTRVQDSQARAFSHGQCVQYGHKSYGVHRKRAVKDEKNLSTQIIDEITLNKSSIDLKLGKFDAKFNKLTSNIYDSNKNDRTCTEWNKVSNARLESISSRSLRH</sequence>
<keyword evidence="3" id="KW-1185">Reference proteome</keyword>
<comment type="caution">
    <text evidence="2">The sequence shown here is derived from an EMBL/GenBank/DDBJ whole genome shotgun (WGS) entry which is preliminary data.</text>
</comment>
<evidence type="ECO:0000256" key="1">
    <source>
        <dbReference type="SAM" id="MobiDB-lite"/>
    </source>
</evidence>
<feature type="compositionally biased region" description="Low complexity" evidence="1">
    <location>
        <begin position="35"/>
        <end position="48"/>
    </location>
</feature>
<feature type="region of interest" description="Disordered" evidence="1">
    <location>
        <begin position="1"/>
        <end position="54"/>
    </location>
</feature>